<dbReference type="InterPro" id="IPR018303">
    <property type="entry name" value="ATPase_P-typ_P_site"/>
</dbReference>
<comment type="similarity">
    <text evidence="18">Belongs to the cation transport ATPase (P-type) (TC 3.A.3) family. Type IID subfamily.</text>
</comment>
<dbReference type="Proteomes" id="UP000029964">
    <property type="component" value="Unassembled WGS sequence"/>
</dbReference>
<dbReference type="STRING" id="857340.A0A086STU3"/>
<dbReference type="PANTHER" id="PTHR42861">
    <property type="entry name" value="CALCIUM-TRANSPORTING ATPASE"/>
    <property type="match status" value="1"/>
</dbReference>
<dbReference type="GO" id="GO:0016887">
    <property type="term" value="F:ATP hydrolysis activity"/>
    <property type="evidence" value="ECO:0007669"/>
    <property type="project" value="InterPro"/>
</dbReference>
<evidence type="ECO:0000259" key="24">
    <source>
        <dbReference type="SMART" id="SM00831"/>
    </source>
</evidence>
<keyword evidence="6 23" id="KW-0812">Transmembrane</keyword>
<dbReference type="FunFam" id="1.20.1110.10:FF:000020">
    <property type="entry name" value="Sodium ion P-type ATPase"/>
    <property type="match status" value="1"/>
</dbReference>
<comment type="catalytic activity">
    <reaction evidence="20">
        <text>K(+)(in) + ATP + H2O = K(+)(out) + ADP + phosphate + H(+)</text>
        <dbReference type="Rhea" id="RHEA:75815"/>
        <dbReference type="ChEBI" id="CHEBI:15377"/>
        <dbReference type="ChEBI" id="CHEBI:15378"/>
        <dbReference type="ChEBI" id="CHEBI:29103"/>
        <dbReference type="ChEBI" id="CHEBI:30616"/>
        <dbReference type="ChEBI" id="CHEBI:43474"/>
        <dbReference type="ChEBI" id="CHEBI:456216"/>
    </reaction>
</comment>
<dbReference type="PROSITE" id="PS00154">
    <property type="entry name" value="ATPASE_E1_E2"/>
    <property type="match status" value="1"/>
</dbReference>
<dbReference type="InterPro" id="IPR044492">
    <property type="entry name" value="P_typ_ATPase_HD_dom"/>
</dbReference>
<dbReference type="NCBIfam" id="TIGR01523">
    <property type="entry name" value="ATPase-IID_K-Na"/>
    <property type="match status" value="1"/>
</dbReference>
<evidence type="ECO:0000256" key="16">
    <source>
        <dbReference type="ARBA" id="ARBA00023136"/>
    </source>
</evidence>
<name>A0A086STU3_HAPC1</name>
<keyword evidence="8" id="KW-0547">Nucleotide-binding</keyword>
<keyword evidence="26" id="KW-1185">Reference proteome</keyword>
<dbReference type="Pfam" id="PF08282">
    <property type="entry name" value="Hydrolase_3"/>
    <property type="match status" value="1"/>
</dbReference>
<keyword evidence="17" id="KW-0739">Sodium transport</keyword>
<dbReference type="GO" id="GO:0005524">
    <property type="term" value="F:ATP binding"/>
    <property type="evidence" value="ECO:0007669"/>
    <property type="project" value="UniProtKB-KW"/>
</dbReference>
<evidence type="ECO:0000256" key="6">
    <source>
        <dbReference type="ARBA" id="ARBA00022692"/>
    </source>
</evidence>
<protein>
    <recommendedName>
        <fullName evidence="19">P-type Na(+) transporter</fullName>
        <ecNumber evidence="19">7.2.2.3</ecNumber>
    </recommendedName>
</protein>
<keyword evidence="14" id="KW-0915">Sodium</keyword>
<dbReference type="Gene3D" id="3.40.1110.10">
    <property type="entry name" value="Calcium-transporting ATPase, cytoplasmic domain N"/>
    <property type="match status" value="1"/>
</dbReference>
<feature type="transmembrane region" description="Helical" evidence="23">
    <location>
        <begin position="61"/>
        <end position="79"/>
    </location>
</feature>
<evidence type="ECO:0000256" key="17">
    <source>
        <dbReference type="ARBA" id="ARBA00023201"/>
    </source>
</evidence>
<dbReference type="Pfam" id="PF13246">
    <property type="entry name" value="Cation_ATPase"/>
    <property type="match status" value="1"/>
</dbReference>
<dbReference type="NCBIfam" id="TIGR01494">
    <property type="entry name" value="ATPase_P-type"/>
    <property type="match status" value="2"/>
</dbReference>
<evidence type="ECO:0000256" key="21">
    <source>
        <dbReference type="ARBA" id="ARBA00049499"/>
    </source>
</evidence>
<comment type="catalytic activity">
    <reaction evidence="21">
        <text>Na(+)(in) + ATP + H2O = Na(+)(out) + ADP + phosphate + H(+)</text>
        <dbReference type="Rhea" id="RHEA:14633"/>
        <dbReference type="ChEBI" id="CHEBI:15377"/>
        <dbReference type="ChEBI" id="CHEBI:15378"/>
        <dbReference type="ChEBI" id="CHEBI:29101"/>
        <dbReference type="ChEBI" id="CHEBI:30616"/>
        <dbReference type="ChEBI" id="CHEBI:43474"/>
        <dbReference type="ChEBI" id="CHEBI:456216"/>
        <dbReference type="EC" id="7.2.2.3"/>
    </reaction>
    <physiologicalReaction direction="left-to-right" evidence="21">
        <dbReference type="Rhea" id="RHEA:14634"/>
    </physiologicalReaction>
</comment>
<feature type="transmembrane region" description="Helical" evidence="23">
    <location>
        <begin position="291"/>
        <end position="313"/>
    </location>
</feature>
<dbReference type="InterPro" id="IPR036412">
    <property type="entry name" value="HAD-like_sf"/>
</dbReference>
<evidence type="ECO:0000256" key="13">
    <source>
        <dbReference type="ARBA" id="ARBA00022989"/>
    </source>
</evidence>
<evidence type="ECO:0000256" key="2">
    <source>
        <dbReference type="ARBA" id="ARBA00004651"/>
    </source>
</evidence>
<keyword evidence="4" id="KW-1003">Cell membrane</keyword>
<dbReference type="InterPro" id="IPR059000">
    <property type="entry name" value="ATPase_P-type_domA"/>
</dbReference>
<dbReference type="InterPro" id="IPR008250">
    <property type="entry name" value="ATPase_P-typ_transduc_dom_A_sf"/>
</dbReference>
<proteinExistence type="inferred from homology"/>
<dbReference type="SUPFAM" id="SSF56784">
    <property type="entry name" value="HAD-like"/>
    <property type="match status" value="1"/>
</dbReference>
<keyword evidence="16 23" id="KW-0472">Membrane</keyword>
<feature type="compositionally biased region" description="Basic and acidic residues" evidence="22">
    <location>
        <begin position="419"/>
        <end position="438"/>
    </location>
</feature>
<evidence type="ECO:0000256" key="10">
    <source>
        <dbReference type="ARBA" id="ARBA00022842"/>
    </source>
</evidence>
<dbReference type="SUPFAM" id="SSF81653">
    <property type="entry name" value="Calcium ATPase, transduction domain A"/>
    <property type="match status" value="1"/>
</dbReference>
<feature type="domain" description="Cation-transporting P-type ATPase N-terminal" evidence="24">
    <location>
        <begin position="7"/>
        <end position="81"/>
    </location>
</feature>
<evidence type="ECO:0000256" key="18">
    <source>
        <dbReference type="ARBA" id="ARBA00035017"/>
    </source>
</evidence>
<dbReference type="PRINTS" id="PR00119">
    <property type="entry name" value="CATATPASE"/>
</dbReference>
<evidence type="ECO:0000256" key="8">
    <source>
        <dbReference type="ARBA" id="ARBA00022741"/>
    </source>
</evidence>
<dbReference type="Gene3D" id="3.40.50.1000">
    <property type="entry name" value="HAD superfamily/HAD-like"/>
    <property type="match status" value="1"/>
</dbReference>
<dbReference type="GO" id="GO:0046872">
    <property type="term" value="F:metal ion binding"/>
    <property type="evidence" value="ECO:0007669"/>
    <property type="project" value="UniProtKB-KW"/>
</dbReference>
<sequence length="1142" mass="125151">MAEFPKHPFLLTFEETAQALGTDIDKGLTSAQVSDLQAKFPPNELDVGGTIPWYKIFAKQLFNAMIIVLVFAMGLSFGISDYIEGGVLAFVIVLNVAIGFWQEYRAEKRMDALRALSSPSAMVLRDGKTQVIPNPEVVPGDIVLLKMGDTVPADMRMFEAMNLACEEGQLTGESIPVEKITDNNIIVPGTEKPAASEDEVGIGDRVNMAYATTVVRKGRGRGIVTYTGMSTEVGKIAASTSKKKRKAGRSMNYKKYGKRQPVIGLSKRIYDAVGKFLGLTEGTPLQRKLSALAYVLFGCAVALAMVVFGVNRFNLENEVIIYATSLGIAIIPESLVAVLTITMVVAVTVMRKANVVVRDLSALEALGGVTNICSDKTGTLTEGAMIVRQTWIPGNHLYTVHDSQNPNDPSKGRVTYSQAKDEPAPEKEAPKRDYDQERSAAGITFDVPDEKLNFKKEKEPQPELEVEMTDALRAFLLSSALCNLATVRYDTEEERWQTTGEPTEIALQVFTHRFKSGKKTLESAGWHQVAEFPFDSGIKRMSVIYDAPQGATDCSITEGSNSLVFTKGAVERVLDLCDFVGIGDSRKPATEELKESVLRQMNTLASQGQRVLAIAYRPWDGRFTPKKQQTTSGSEDEALRAQVESGLTLLGLAGIYDPPRRETKPSIRECSNAGIKVHMLTGDHPETAKAIAKEVGIIPKNLGVLPDQVAESIVVKATDFDKMSENEIDALEELPLVIARCAPDTKTRMIEALRRRGAFMAMTGDGVNDAPSLSRADVGIAMGSGSDVAKSAAKIVLTDDKFNSIVAAIREGRRMFDNIQKFVLHLLTSNVGEVILLIAGLGFVDDNGTSVFPISPLQVIWINMATSSFPAFGLGREPAAQDVMRKPPQDKRRGVFTNQIIVDMIVYGIIMGACTMVTFCIIIYGANGGELGHSCNKEYNPTCDAVFRARAATFAELTWLILISAWEFKSLRRSMFRLNPDSDSRFPFFKDIYENRFLFWSVIVGGLSVFPVVYIPYLNTEFFKHKGISWEWALAVGFVFVFVAGVEAWKFVKRRYHLLEDLPVQRGAWGQGSGDEDAGHKFRRTMSMSSFKTWASFSRKDTGESMGRASTKVGSAGGVVTQGAVGGAQGMAQAQQHDREMV</sequence>
<dbReference type="SFLD" id="SFLDF00027">
    <property type="entry name" value="p-type_atpase"/>
    <property type="match status" value="1"/>
</dbReference>
<organism evidence="25 26">
    <name type="scientific">Hapsidospora chrysogenum (strain ATCC 11550 / CBS 779.69 / DSM 880 / IAM 14645 / JCM 23072 / IMI 49137)</name>
    <name type="common">Acremonium chrysogenum</name>
    <dbReference type="NCBI Taxonomy" id="857340"/>
    <lineage>
        <taxon>Eukaryota</taxon>
        <taxon>Fungi</taxon>
        <taxon>Dikarya</taxon>
        <taxon>Ascomycota</taxon>
        <taxon>Pezizomycotina</taxon>
        <taxon>Sordariomycetes</taxon>
        <taxon>Hypocreomycetidae</taxon>
        <taxon>Hypocreales</taxon>
        <taxon>Bionectriaceae</taxon>
        <taxon>Hapsidospora</taxon>
    </lineage>
</organism>
<feature type="transmembrane region" description="Helical" evidence="23">
    <location>
        <begin position="85"/>
        <end position="104"/>
    </location>
</feature>
<comment type="caution">
    <text evidence="25">The sequence shown here is derived from an EMBL/GenBank/DDBJ whole genome shotgun (WGS) entry which is preliminary data.</text>
</comment>
<feature type="transmembrane region" description="Helical" evidence="23">
    <location>
        <begin position="945"/>
        <end position="968"/>
    </location>
</feature>
<feature type="transmembrane region" description="Helical" evidence="23">
    <location>
        <begin position="896"/>
        <end position="925"/>
    </location>
</feature>
<reference evidence="26" key="1">
    <citation type="journal article" date="2014" name="Genome Announc.">
        <title>Genome sequence and annotation of Acremonium chrysogenum, producer of the beta-lactam antibiotic cephalosporin C.</title>
        <authorList>
            <person name="Terfehr D."/>
            <person name="Dahlmann T.A."/>
            <person name="Specht T."/>
            <person name="Zadra I."/>
            <person name="Kuernsteiner H."/>
            <person name="Kueck U."/>
        </authorList>
    </citation>
    <scope>NUCLEOTIDE SEQUENCE [LARGE SCALE GENOMIC DNA]</scope>
    <source>
        <strain evidence="26">ATCC 11550 / CBS 779.69 / DSM 880 / IAM 14645 / JCM 23072 / IMI 49137</strain>
    </source>
</reference>
<evidence type="ECO:0000256" key="1">
    <source>
        <dbReference type="ARBA" id="ARBA00001946"/>
    </source>
</evidence>
<gene>
    <name evidence="25" type="ORF">ACRE_087850</name>
</gene>
<comment type="subcellular location">
    <subcellularLocation>
        <location evidence="2">Cell membrane</location>
        <topology evidence="2">Multi-pass membrane protein</topology>
    </subcellularLocation>
</comment>
<evidence type="ECO:0000256" key="19">
    <source>
        <dbReference type="ARBA" id="ARBA00035029"/>
    </source>
</evidence>
<dbReference type="SFLD" id="SFLDS00003">
    <property type="entry name" value="Haloacid_Dehalogenase"/>
    <property type="match status" value="1"/>
</dbReference>
<evidence type="ECO:0000256" key="9">
    <source>
        <dbReference type="ARBA" id="ARBA00022840"/>
    </source>
</evidence>
<dbReference type="InterPro" id="IPR023298">
    <property type="entry name" value="ATPase_P-typ_TM_dom_sf"/>
</dbReference>
<keyword evidence="15" id="KW-0406">Ion transport</keyword>
<evidence type="ECO:0000313" key="26">
    <source>
        <dbReference type="Proteomes" id="UP000029964"/>
    </source>
</evidence>
<feature type="transmembrane region" description="Helical" evidence="23">
    <location>
        <begin position="997"/>
        <end position="1017"/>
    </location>
</feature>
<dbReference type="InterPro" id="IPR023214">
    <property type="entry name" value="HAD_sf"/>
</dbReference>
<comment type="cofactor">
    <cofactor evidence="1">
        <name>Mg(2+)</name>
        <dbReference type="ChEBI" id="CHEBI:18420"/>
    </cofactor>
</comment>
<feature type="region of interest" description="Disordered" evidence="22">
    <location>
        <begin position="398"/>
        <end position="439"/>
    </location>
</feature>
<evidence type="ECO:0000256" key="4">
    <source>
        <dbReference type="ARBA" id="ARBA00022475"/>
    </source>
</evidence>
<dbReference type="GO" id="GO:0006813">
    <property type="term" value="P:potassium ion transport"/>
    <property type="evidence" value="ECO:0007669"/>
    <property type="project" value="UniProtKB-KW"/>
</dbReference>
<dbReference type="SMART" id="SM00831">
    <property type="entry name" value="Cation_ATPase_N"/>
    <property type="match status" value="1"/>
</dbReference>
<evidence type="ECO:0000256" key="7">
    <source>
        <dbReference type="ARBA" id="ARBA00022723"/>
    </source>
</evidence>
<dbReference type="InterPro" id="IPR006068">
    <property type="entry name" value="ATPase_P-typ_cation-transptr_C"/>
</dbReference>
<evidence type="ECO:0000256" key="5">
    <source>
        <dbReference type="ARBA" id="ARBA00022538"/>
    </source>
</evidence>
<dbReference type="EC" id="7.2.2.3" evidence="19"/>
<evidence type="ECO:0000313" key="25">
    <source>
        <dbReference type="EMBL" id="KFH40525.1"/>
    </source>
</evidence>
<dbReference type="Pfam" id="PF00690">
    <property type="entry name" value="Cation_ATPase_N"/>
    <property type="match status" value="1"/>
</dbReference>
<dbReference type="Pfam" id="PF00689">
    <property type="entry name" value="Cation_ATPase_C"/>
    <property type="match status" value="1"/>
</dbReference>
<dbReference type="InterPro" id="IPR004014">
    <property type="entry name" value="ATPase_P-typ_cation-transptr_N"/>
</dbReference>
<dbReference type="Gene3D" id="2.70.150.10">
    <property type="entry name" value="Calcium-transporting ATPase, cytoplasmic transduction domain A"/>
    <property type="match status" value="1"/>
</dbReference>
<evidence type="ECO:0000256" key="15">
    <source>
        <dbReference type="ARBA" id="ARBA00023065"/>
    </source>
</evidence>
<dbReference type="SFLD" id="SFLDG00002">
    <property type="entry name" value="C1.7:_P-type_atpase_like"/>
    <property type="match status" value="1"/>
</dbReference>
<dbReference type="AlphaFoldDB" id="A0A086STU3"/>
<evidence type="ECO:0000256" key="3">
    <source>
        <dbReference type="ARBA" id="ARBA00022448"/>
    </source>
</evidence>
<dbReference type="OrthoDB" id="3352408at2759"/>
<evidence type="ECO:0000256" key="12">
    <source>
        <dbReference type="ARBA" id="ARBA00022967"/>
    </source>
</evidence>
<dbReference type="Gene3D" id="1.20.1110.10">
    <property type="entry name" value="Calcium-transporting ATPase, transmembrane domain"/>
    <property type="match status" value="2"/>
</dbReference>
<keyword evidence="5" id="KW-0633">Potassium transport</keyword>
<feature type="transmembrane region" description="Helical" evidence="23">
    <location>
        <begin position="856"/>
        <end position="875"/>
    </location>
</feature>
<dbReference type="FunFam" id="1.20.1110.10:FF:000015">
    <property type="entry name" value="Sodium ion P-type ATPase"/>
    <property type="match status" value="1"/>
</dbReference>
<evidence type="ECO:0000256" key="11">
    <source>
        <dbReference type="ARBA" id="ARBA00022958"/>
    </source>
</evidence>
<keyword evidence="13 23" id="KW-1133">Transmembrane helix</keyword>
<dbReference type="GO" id="GO:0005886">
    <property type="term" value="C:plasma membrane"/>
    <property type="evidence" value="ECO:0007669"/>
    <property type="project" value="UniProtKB-SubCell"/>
</dbReference>
<keyword evidence="11" id="KW-0630">Potassium</keyword>
<dbReference type="HOGENOM" id="CLU_002360_3_0_1"/>
<dbReference type="FunFam" id="3.40.50.1000:FF:000047">
    <property type="entry name" value="Sodium P-type ATPase"/>
    <property type="match status" value="1"/>
</dbReference>
<evidence type="ECO:0000256" key="14">
    <source>
        <dbReference type="ARBA" id="ARBA00023053"/>
    </source>
</evidence>
<evidence type="ECO:0000256" key="22">
    <source>
        <dbReference type="SAM" id="MobiDB-lite"/>
    </source>
</evidence>
<accession>A0A086STU3</accession>
<dbReference type="SUPFAM" id="SSF81665">
    <property type="entry name" value="Calcium ATPase, transmembrane domain M"/>
    <property type="match status" value="1"/>
</dbReference>
<dbReference type="EMBL" id="JPKY01000193">
    <property type="protein sequence ID" value="KFH40525.1"/>
    <property type="molecule type" value="Genomic_DNA"/>
</dbReference>
<evidence type="ECO:0000256" key="23">
    <source>
        <dbReference type="SAM" id="Phobius"/>
    </source>
</evidence>
<dbReference type="InterPro" id="IPR023299">
    <property type="entry name" value="ATPase_P-typ_cyto_dom_N"/>
</dbReference>
<keyword evidence="10" id="KW-0460">Magnesium</keyword>
<keyword evidence="9" id="KW-0067">ATP-binding</keyword>
<dbReference type="SUPFAM" id="SSF81660">
    <property type="entry name" value="Metal cation-transporting ATPase, ATP-binding domain N"/>
    <property type="match status" value="1"/>
</dbReference>
<dbReference type="InterPro" id="IPR001757">
    <property type="entry name" value="P_typ_ATPase"/>
</dbReference>
<keyword evidence="12" id="KW-1278">Translocase</keyword>
<dbReference type="InterPro" id="IPR006414">
    <property type="entry name" value="P-type_ATPase_IID"/>
</dbReference>
<keyword evidence="7" id="KW-0479">Metal-binding</keyword>
<keyword evidence="3" id="KW-0813">Transport</keyword>
<feature type="transmembrane region" description="Helical" evidence="23">
    <location>
        <begin position="822"/>
        <end position="844"/>
    </location>
</feature>
<evidence type="ECO:0000256" key="20">
    <source>
        <dbReference type="ARBA" id="ARBA00048599"/>
    </source>
</evidence>
<feature type="transmembrane region" description="Helical" evidence="23">
    <location>
        <begin position="319"/>
        <end position="349"/>
    </location>
</feature>
<dbReference type="Pfam" id="PF00122">
    <property type="entry name" value="E1-E2_ATPase"/>
    <property type="match status" value="1"/>
</dbReference>
<feature type="transmembrane region" description="Helical" evidence="23">
    <location>
        <begin position="1029"/>
        <end position="1049"/>
    </location>
</feature>
<dbReference type="GO" id="GO:0008554">
    <property type="term" value="F:P-type sodium transporter activity"/>
    <property type="evidence" value="ECO:0007669"/>
    <property type="project" value="UniProtKB-EC"/>
</dbReference>